<reference evidence="3" key="2">
    <citation type="submission" date="2020-04" db="EMBL/GenBank/DDBJ databases">
        <authorList>
            <consortium name="NCBI Genome Project"/>
        </authorList>
    </citation>
    <scope>NUCLEOTIDE SEQUENCE</scope>
    <source>
        <strain evidence="3">CBS 342.82</strain>
    </source>
</reference>
<keyword evidence="2" id="KW-1185">Reference proteome</keyword>
<sequence>MEVLGVHCALFALPAAFRTTHELRLRRPPAVASPEVLTTCATPLGGLSACDGGRVCCCVAEVLEARSAQKHRVHDDARPVTSVELRDLPR</sequence>
<name>A0A6J3LZ80_9PEZI</name>
<protein>
    <submittedName>
        <fullName evidence="3">Uncharacterized protein</fullName>
    </submittedName>
</protein>
<feature type="region of interest" description="Disordered" evidence="1">
    <location>
        <begin position="70"/>
        <end position="90"/>
    </location>
</feature>
<reference evidence="3" key="3">
    <citation type="submission" date="2025-08" db="UniProtKB">
        <authorList>
            <consortium name="RefSeq"/>
        </authorList>
    </citation>
    <scope>IDENTIFICATION</scope>
    <source>
        <strain evidence="3">CBS 342.82</strain>
    </source>
</reference>
<evidence type="ECO:0000313" key="3">
    <source>
        <dbReference type="RefSeq" id="XP_033456978.1"/>
    </source>
</evidence>
<accession>A0A6J3LZ80</accession>
<proteinExistence type="predicted"/>
<dbReference type="AlphaFoldDB" id="A0A6J3LZ80"/>
<evidence type="ECO:0000256" key="1">
    <source>
        <dbReference type="SAM" id="MobiDB-lite"/>
    </source>
</evidence>
<dbReference type="GeneID" id="54363414"/>
<dbReference type="RefSeq" id="XP_033456978.1">
    <property type="nucleotide sequence ID" value="XM_033605614.1"/>
</dbReference>
<dbReference type="Proteomes" id="UP000504637">
    <property type="component" value="Unplaced"/>
</dbReference>
<organism evidence="3">
    <name type="scientific">Dissoconium aciculare CBS 342.82</name>
    <dbReference type="NCBI Taxonomy" id="1314786"/>
    <lineage>
        <taxon>Eukaryota</taxon>
        <taxon>Fungi</taxon>
        <taxon>Dikarya</taxon>
        <taxon>Ascomycota</taxon>
        <taxon>Pezizomycotina</taxon>
        <taxon>Dothideomycetes</taxon>
        <taxon>Dothideomycetidae</taxon>
        <taxon>Mycosphaerellales</taxon>
        <taxon>Dissoconiaceae</taxon>
        <taxon>Dissoconium</taxon>
    </lineage>
</organism>
<evidence type="ECO:0000313" key="2">
    <source>
        <dbReference type="Proteomes" id="UP000504637"/>
    </source>
</evidence>
<reference evidence="3" key="1">
    <citation type="submission" date="2020-01" db="EMBL/GenBank/DDBJ databases">
        <authorList>
            <consortium name="DOE Joint Genome Institute"/>
            <person name="Haridas S."/>
            <person name="Albert R."/>
            <person name="Binder M."/>
            <person name="Bloem J."/>
            <person name="Labutti K."/>
            <person name="Salamov A."/>
            <person name="Andreopoulos B."/>
            <person name="Baker S.E."/>
            <person name="Barry K."/>
            <person name="Bills G."/>
            <person name="Bluhm B.H."/>
            <person name="Cannon C."/>
            <person name="Castanera R."/>
            <person name="Culley D.E."/>
            <person name="Daum C."/>
            <person name="Ezra D."/>
            <person name="Gonzalez J.B."/>
            <person name="Henrissat B."/>
            <person name="Kuo A."/>
            <person name="Liang C."/>
            <person name="Lipzen A."/>
            <person name="Lutzoni F."/>
            <person name="Magnuson J."/>
            <person name="Mondo S."/>
            <person name="Nolan M."/>
            <person name="Ohm R."/>
            <person name="Pangilinan J."/>
            <person name="Park H.-J."/>
            <person name="Ramirez L."/>
            <person name="Alfaro M."/>
            <person name="Sun H."/>
            <person name="Tritt A."/>
            <person name="Yoshinaga Y."/>
            <person name="Zwiers L.-H."/>
            <person name="Turgeon B.G."/>
            <person name="Goodwin S.B."/>
            <person name="Spatafora J.W."/>
            <person name="Crous P.W."/>
            <person name="Grigoriev I.V."/>
        </authorList>
    </citation>
    <scope>NUCLEOTIDE SEQUENCE</scope>
    <source>
        <strain evidence="3">CBS 342.82</strain>
    </source>
</reference>
<feature type="compositionally biased region" description="Basic and acidic residues" evidence="1">
    <location>
        <begin position="73"/>
        <end position="90"/>
    </location>
</feature>
<gene>
    <name evidence="3" type="ORF">K489DRAFT_383498</name>
</gene>